<proteinExistence type="predicted"/>
<keyword evidence="2" id="KW-1185">Reference proteome</keyword>
<protein>
    <submittedName>
        <fullName evidence="1">Uncharacterized protein</fullName>
    </submittedName>
</protein>
<organism evidence="1 2">
    <name type="scientific">Micromonospora endophytica</name>
    <dbReference type="NCBI Taxonomy" id="515350"/>
    <lineage>
        <taxon>Bacteria</taxon>
        <taxon>Bacillati</taxon>
        <taxon>Actinomycetota</taxon>
        <taxon>Actinomycetes</taxon>
        <taxon>Micromonosporales</taxon>
        <taxon>Micromonosporaceae</taxon>
        <taxon>Micromonospora</taxon>
    </lineage>
</organism>
<sequence>MGVELVTDTGLSLELSWATPGREEGLSLTLGREEERTSSDLVDLVDVSGHQDWLGIIGSFVEVVAVSFCVYSDDLSVRPWSFRIGLSNGSSVTVALGETEGNFIRYLPDNLVVILDEAAARGYEIADGLQPAWGEVVPDAE</sequence>
<accession>A0A2W2CYG7</accession>
<dbReference type="AlphaFoldDB" id="A0A2W2CYG7"/>
<name>A0A2W2CYG7_9ACTN</name>
<comment type="caution">
    <text evidence="1">The sequence shown here is derived from an EMBL/GenBank/DDBJ whole genome shotgun (WGS) entry which is preliminary data.</text>
</comment>
<evidence type="ECO:0000313" key="1">
    <source>
        <dbReference type="EMBL" id="PZF93479.1"/>
    </source>
</evidence>
<dbReference type="Proteomes" id="UP000248627">
    <property type="component" value="Unassembled WGS sequence"/>
</dbReference>
<dbReference type="OrthoDB" id="4202636at2"/>
<evidence type="ECO:0000313" key="2">
    <source>
        <dbReference type="Proteomes" id="UP000248627"/>
    </source>
</evidence>
<gene>
    <name evidence="1" type="ORF">C1I93_17895</name>
</gene>
<dbReference type="EMBL" id="POTX01000121">
    <property type="protein sequence ID" value="PZF93479.1"/>
    <property type="molecule type" value="Genomic_DNA"/>
</dbReference>
<reference evidence="1 2" key="1">
    <citation type="submission" date="2018-01" db="EMBL/GenBank/DDBJ databases">
        <title>Draft genome sequence of Jishengella endophytica.</title>
        <authorList>
            <person name="Sahin N."/>
            <person name="Ay H."/>
            <person name="Saygin H."/>
        </authorList>
    </citation>
    <scope>NUCLEOTIDE SEQUENCE [LARGE SCALE GENOMIC DNA]</scope>
    <source>
        <strain evidence="1 2">DSM 45430</strain>
    </source>
</reference>